<dbReference type="RefSeq" id="WP_170923223.1">
    <property type="nucleotide sequence ID" value="NZ_FWXR01000006.1"/>
</dbReference>
<protein>
    <submittedName>
        <fullName evidence="1">Uncharacterized protein</fullName>
    </submittedName>
</protein>
<dbReference type="EMBL" id="FWXR01000006">
    <property type="protein sequence ID" value="SMC71473.1"/>
    <property type="molecule type" value="Genomic_DNA"/>
</dbReference>
<gene>
    <name evidence="1" type="ORF">SAMN06297251_106117</name>
</gene>
<reference evidence="1 2" key="1">
    <citation type="submission" date="2017-04" db="EMBL/GenBank/DDBJ databases">
        <authorList>
            <person name="Afonso C.L."/>
            <person name="Miller P.J."/>
            <person name="Scott M.A."/>
            <person name="Spackman E."/>
            <person name="Goraichik I."/>
            <person name="Dimitrov K.M."/>
            <person name="Suarez D.L."/>
            <person name="Swayne D.E."/>
        </authorList>
    </citation>
    <scope>NUCLEOTIDE SEQUENCE [LARGE SCALE GENOMIC DNA]</scope>
    <source>
        <strain evidence="1 2">CGMCC 1.10972</strain>
    </source>
</reference>
<accession>A0A1W2BEP1</accession>
<dbReference type="AlphaFoldDB" id="A0A1W2BEP1"/>
<keyword evidence="2" id="KW-1185">Reference proteome</keyword>
<evidence type="ECO:0000313" key="2">
    <source>
        <dbReference type="Proteomes" id="UP000192656"/>
    </source>
</evidence>
<dbReference type="Proteomes" id="UP000192656">
    <property type="component" value="Unassembled WGS sequence"/>
</dbReference>
<evidence type="ECO:0000313" key="1">
    <source>
        <dbReference type="EMBL" id="SMC71473.1"/>
    </source>
</evidence>
<name>A0A1W2BEP1_9HYPH</name>
<sequence length="52" mass="5813">MLADIIVGRSSYGGERGRHDVHLHATAHYGFRRFLKRLALAFGMMGRGRKAA</sequence>
<proteinExistence type="predicted"/>
<organism evidence="1 2">
    <name type="scientific">Fulvimarina manganoxydans</name>
    <dbReference type="NCBI Taxonomy" id="937218"/>
    <lineage>
        <taxon>Bacteria</taxon>
        <taxon>Pseudomonadati</taxon>
        <taxon>Pseudomonadota</taxon>
        <taxon>Alphaproteobacteria</taxon>
        <taxon>Hyphomicrobiales</taxon>
        <taxon>Aurantimonadaceae</taxon>
        <taxon>Fulvimarina</taxon>
    </lineage>
</organism>